<evidence type="ECO:0000256" key="1">
    <source>
        <dbReference type="SAM" id="Phobius"/>
    </source>
</evidence>
<evidence type="ECO:0000313" key="4">
    <source>
        <dbReference type="Proteomes" id="UP000003751"/>
    </source>
</evidence>
<keyword evidence="1" id="KW-1133">Transmembrane helix</keyword>
<dbReference type="Proteomes" id="UP000184203">
    <property type="component" value="Unassembled WGS sequence"/>
</dbReference>
<feature type="transmembrane region" description="Helical" evidence="1">
    <location>
        <begin position="15"/>
        <end position="38"/>
    </location>
</feature>
<reference evidence="3" key="2">
    <citation type="submission" date="2016-11" db="EMBL/GenBank/DDBJ databases">
        <authorList>
            <person name="Jaros S."/>
            <person name="Januszkiewicz K."/>
            <person name="Wedrychowicz H."/>
        </authorList>
    </citation>
    <scope>NUCLEOTIDE SEQUENCE [LARGE SCALE GENOMIC DNA]</scope>
    <source>
        <strain evidence="3">DX253</strain>
    </source>
</reference>
<name>E7QXU7_HALPU</name>
<feature type="transmembrane region" description="Helical" evidence="1">
    <location>
        <begin position="58"/>
        <end position="82"/>
    </location>
</feature>
<reference evidence="5" key="3">
    <citation type="submission" date="2016-11" db="EMBL/GenBank/DDBJ databases">
        <authorList>
            <person name="Varghese N."/>
            <person name="Submissions S."/>
        </authorList>
    </citation>
    <scope>NUCLEOTIDE SEQUENCE [LARGE SCALE GENOMIC DNA]</scope>
    <source>
        <strain evidence="5">DX253</strain>
    </source>
</reference>
<dbReference type="Proteomes" id="UP000003751">
    <property type="component" value="Unassembled WGS sequence"/>
</dbReference>
<evidence type="ECO:0000313" key="2">
    <source>
        <dbReference type="EMBL" id="EFW90648.1"/>
    </source>
</evidence>
<evidence type="ECO:0000313" key="3">
    <source>
        <dbReference type="EMBL" id="SHL56395.1"/>
    </source>
</evidence>
<reference evidence="2 4" key="1">
    <citation type="journal article" date="2014" name="ISME J.">
        <title>Trehalose/2-sulfotrehalose biosynthesis and glycine-betaine uptake are widely spread mechanisms for osmoadaptation in the Halobacteriales.</title>
        <authorList>
            <person name="Youssef N.H."/>
            <person name="Savage-Ashlock K.N."/>
            <person name="McCully A.L."/>
            <person name="Luedtke B."/>
            <person name="Shaw E.I."/>
            <person name="Hoff W.D."/>
            <person name="Elshahed M.S."/>
        </authorList>
    </citation>
    <scope>NUCLEOTIDE SEQUENCE [LARGE SCALE GENOMIC DNA]</scope>
    <source>
        <strain evidence="2 4">DX253</strain>
    </source>
</reference>
<proteinExistence type="predicted"/>
<protein>
    <submittedName>
        <fullName evidence="2">Uncharacterized protein</fullName>
    </submittedName>
</protein>
<feature type="transmembrane region" description="Helical" evidence="1">
    <location>
        <begin position="125"/>
        <end position="142"/>
    </location>
</feature>
<gene>
    <name evidence="3" type="ORF">SAMN05444342_4123</name>
    <name evidence="2" type="ORF">ZOD2009_18180</name>
</gene>
<dbReference type="eggNOG" id="arCOG09311">
    <property type="taxonomic scope" value="Archaea"/>
</dbReference>
<feature type="transmembrane region" description="Helical" evidence="1">
    <location>
        <begin position="102"/>
        <end position="119"/>
    </location>
</feature>
<dbReference type="EMBL" id="AEMG01000022">
    <property type="protein sequence ID" value="EFW90648.1"/>
    <property type="molecule type" value="Genomic_DNA"/>
</dbReference>
<accession>E7QXU7</accession>
<keyword evidence="1" id="KW-0472">Membrane</keyword>
<sequence>MQRPKLSGDRVQSRWWYWIAAVPVVFVFWVVTVAWVAFAISLEPNILPSTYDSPIVHAALVSLVAVGIPFAVLIAVFPFAVFQDTQAIHRAEQGWKPPSGNYALTGLLGLAAAVVVWLLTSDISSAVIAGFVLSVPFALYYLRERHDNLGVP</sequence>
<keyword evidence="1" id="KW-0812">Transmembrane</keyword>
<keyword evidence="5" id="KW-1185">Reference proteome</keyword>
<dbReference type="OrthoDB" id="185849at2157"/>
<dbReference type="PATRIC" id="fig|797209.4.peg.3560"/>
<dbReference type="RefSeq" id="WP_007982235.1">
    <property type="nucleotide sequence ID" value="NZ_AEMG01000022.1"/>
</dbReference>
<dbReference type="AlphaFoldDB" id="E7QXU7"/>
<dbReference type="EMBL" id="FRAN01000008">
    <property type="protein sequence ID" value="SHL56395.1"/>
    <property type="molecule type" value="Genomic_DNA"/>
</dbReference>
<organism evidence="2 4">
    <name type="scientific">Haladaptatus paucihalophilus DX253</name>
    <dbReference type="NCBI Taxonomy" id="797209"/>
    <lineage>
        <taxon>Archaea</taxon>
        <taxon>Methanobacteriati</taxon>
        <taxon>Methanobacteriota</taxon>
        <taxon>Stenosarchaea group</taxon>
        <taxon>Halobacteria</taxon>
        <taxon>Halobacteriales</taxon>
        <taxon>Haladaptataceae</taxon>
        <taxon>Haladaptatus</taxon>
    </lineage>
</organism>
<evidence type="ECO:0000313" key="5">
    <source>
        <dbReference type="Proteomes" id="UP000184203"/>
    </source>
</evidence>